<organism evidence="4 5">
    <name type="scientific">Clostridium acetireducens DSM 10703</name>
    <dbReference type="NCBI Taxonomy" id="1121290"/>
    <lineage>
        <taxon>Bacteria</taxon>
        <taxon>Bacillati</taxon>
        <taxon>Bacillota</taxon>
        <taxon>Clostridia</taxon>
        <taxon>Eubacteriales</taxon>
        <taxon>Clostridiaceae</taxon>
        <taxon>Clostridium</taxon>
    </lineage>
</organism>
<dbReference type="Pfam" id="PF02769">
    <property type="entry name" value="AIRS_C"/>
    <property type="match status" value="1"/>
</dbReference>
<name>A0A1E8EZE2_9CLOT</name>
<dbReference type="InterPro" id="IPR016188">
    <property type="entry name" value="PurM-like_N"/>
</dbReference>
<dbReference type="PATRIC" id="fig|1121290.3.peg.1154"/>
<accession>A0A1E8EZE2</accession>
<dbReference type="PANTHER" id="PTHR30303">
    <property type="entry name" value="HYDROGENASE ISOENZYMES FORMATION PROTEIN HYPE"/>
    <property type="match status" value="1"/>
</dbReference>
<dbReference type="PANTHER" id="PTHR30303:SF4">
    <property type="entry name" value="HYDROGENASE EXPRESSION_FORMATION PROTEIN HYPE"/>
    <property type="match status" value="1"/>
</dbReference>
<dbReference type="InterPro" id="IPR036921">
    <property type="entry name" value="PurM-like_N_sf"/>
</dbReference>
<reference evidence="4 5" key="1">
    <citation type="submission" date="2016-06" db="EMBL/GenBank/DDBJ databases">
        <title>Genome sequence of Clostridium acetireducens DSM 10703.</title>
        <authorList>
            <person name="Poehlein A."/>
            <person name="Fluechter S."/>
            <person name="Duerre P."/>
            <person name="Daniel R."/>
        </authorList>
    </citation>
    <scope>NUCLEOTIDE SEQUENCE [LARGE SCALE GENOMIC DNA]</scope>
    <source>
        <strain evidence="4 5">DSM 10703</strain>
    </source>
</reference>
<comment type="caution">
    <text evidence="4">The sequence shown here is derived from an EMBL/GenBank/DDBJ whole genome shotgun (WGS) entry which is preliminary data.</text>
</comment>
<dbReference type="Pfam" id="PF00586">
    <property type="entry name" value="AIRS"/>
    <property type="match status" value="1"/>
</dbReference>
<dbReference type="Proteomes" id="UP000175744">
    <property type="component" value="Unassembled WGS sequence"/>
</dbReference>
<feature type="domain" description="PurM-like C-terminal" evidence="3">
    <location>
        <begin position="152"/>
        <end position="305"/>
    </location>
</feature>
<dbReference type="STRING" id="1121290.CLAOCE_11480"/>
<dbReference type="Gene3D" id="3.90.650.10">
    <property type="entry name" value="PurM-like C-terminal domain"/>
    <property type="match status" value="1"/>
</dbReference>
<dbReference type="PIRSF" id="PIRSF005644">
    <property type="entry name" value="Hdrgns_mtr_HypE"/>
    <property type="match status" value="1"/>
</dbReference>
<dbReference type="InterPro" id="IPR010918">
    <property type="entry name" value="PurM-like_C_dom"/>
</dbReference>
<dbReference type="InterPro" id="IPR036676">
    <property type="entry name" value="PurM-like_C_sf"/>
</dbReference>
<keyword evidence="5" id="KW-1185">Reference proteome</keyword>
<evidence type="ECO:0000259" key="2">
    <source>
        <dbReference type="Pfam" id="PF00586"/>
    </source>
</evidence>
<dbReference type="RefSeq" id="WP_070110119.1">
    <property type="nucleotide sequence ID" value="NZ_LZFO01000013.1"/>
</dbReference>
<dbReference type="SUPFAM" id="SSF55326">
    <property type="entry name" value="PurM N-terminal domain-like"/>
    <property type="match status" value="1"/>
</dbReference>
<dbReference type="OrthoDB" id="153904at2"/>
<evidence type="ECO:0000313" key="5">
    <source>
        <dbReference type="Proteomes" id="UP000175744"/>
    </source>
</evidence>
<evidence type="ECO:0000256" key="1">
    <source>
        <dbReference type="ARBA" id="ARBA00006243"/>
    </source>
</evidence>
<dbReference type="Gene3D" id="3.30.1330.10">
    <property type="entry name" value="PurM-like, N-terminal domain"/>
    <property type="match status" value="1"/>
</dbReference>
<evidence type="ECO:0000259" key="3">
    <source>
        <dbReference type="Pfam" id="PF02769"/>
    </source>
</evidence>
<comment type="similarity">
    <text evidence="1">Belongs to the HypE family.</text>
</comment>
<dbReference type="CDD" id="cd06061">
    <property type="entry name" value="PurM-like1"/>
    <property type="match status" value="1"/>
</dbReference>
<proteinExistence type="inferred from homology"/>
<evidence type="ECO:0000313" key="4">
    <source>
        <dbReference type="EMBL" id="OFI06249.1"/>
    </source>
</evidence>
<feature type="domain" description="PurM-like N-terminal" evidence="2">
    <location>
        <begin position="33"/>
        <end position="137"/>
    </location>
</feature>
<dbReference type="EMBL" id="LZFO01000013">
    <property type="protein sequence ID" value="OFI06249.1"/>
    <property type="molecule type" value="Genomic_DNA"/>
</dbReference>
<dbReference type="SUPFAM" id="SSF56042">
    <property type="entry name" value="PurM C-terminal domain-like"/>
    <property type="match status" value="1"/>
</dbReference>
<gene>
    <name evidence="4" type="primary">hypE_2</name>
    <name evidence="4" type="ORF">CLOACE_11480</name>
</gene>
<dbReference type="AlphaFoldDB" id="A0A1E8EZE2"/>
<dbReference type="InterPro" id="IPR011854">
    <property type="entry name" value="HypE"/>
</dbReference>
<dbReference type="GO" id="GO:0051604">
    <property type="term" value="P:protein maturation"/>
    <property type="evidence" value="ECO:0007669"/>
    <property type="project" value="TreeGrafter"/>
</dbReference>
<protein>
    <submittedName>
        <fullName evidence="4">Hydrogenase expression/formation protein HypE</fullName>
    </submittedName>
</protein>
<sequence>MKNGKLNWNVLKDIIDSNKSVSRDDVRIRSNIGEDCSVVNFGDYECVLSTDPITGAEKSGGSLAVHINCNDIASCGVEPVGILVTILVPEFSKLEDINQIMREISTEAKKLNIEILGGHTEVTSAVNKTIISCTVIGKGKKGEAISTLGSQEEDDIIVTKNLCLEGTYILVNDYLEKVKKFLSKEEITEAKNYISYISVLKEGVIGGKFGVNSMHDITEGGVLGALWEISKGNNLGFKVYKEKMPISQVTKKVCSHFDVDPLRFISSGSMLITTKNGDELIKLLNKEGIKATKIGKIIKEQKGILINNNKEELVSPPQRDELYVFIDKLSN</sequence>